<dbReference type="SUPFAM" id="SSF52038">
    <property type="entry name" value="Barstar-related"/>
    <property type="match status" value="1"/>
</dbReference>
<comment type="caution">
    <text evidence="3">The sequence shown here is derived from an EMBL/GenBank/DDBJ whole genome shotgun (WGS) entry which is preliminary data.</text>
</comment>
<evidence type="ECO:0000313" key="3">
    <source>
        <dbReference type="EMBL" id="NAY92193.1"/>
    </source>
</evidence>
<evidence type="ECO:0000313" key="4">
    <source>
        <dbReference type="Proteomes" id="UP000667650"/>
    </source>
</evidence>
<comment type="similarity">
    <text evidence="1">Belongs to the barstar family.</text>
</comment>
<gene>
    <name evidence="3" type="ORF">GTQ34_09700</name>
</gene>
<organism evidence="3 4">
    <name type="scientific">Flagellimonas ochracea</name>
    <dbReference type="NCBI Taxonomy" id="2696472"/>
    <lineage>
        <taxon>Bacteria</taxon>
        <taxon>Pseudomonadati</taxon>
        <taxon>Bacteroidota</taxon>
        <taxon>Flavobacteriia</taxon>
        <taxon>Flavobacteriales</taxon>
        <taxon>Flavobacteriaceae</taxon>
        <taxon>Flagellimonas</taxon>
    </lineage>
</organism>
<reference evidence="3" key="1">
    <citation type="submission" date="2020-01" db="EMBL/GenBank/DDBJ databases">
        <title>Muricauda ochracea sp. nov., isolated from a tidal flat of Garorim bay in Korea.</title>
        <authorList>
            <person name="Kim D."/>
            <person name="Yoo Y."/>
            <person name="Kim J.-J."/>
        </authorList>
    </citation>
    <scope>NUCLEOTIDE SEQUENCE</scope>
    <source>
        <strain evidence="3">JGD-17</strain>
    </source>
</reference>
<name>A0A964TDV9_9FLAO</name>
<dbReference type="Gene3D" id="3.30.370.10">
    <property type="entry name" value="Barstar-like"/>
    <property type="match status" value="1"/>
</dbReference>
<evidence type="ECO:0000259" key="2">
    <source>
        <dbReference type="Pfam" id="PF01337"/>
    </source>
</evidence>
<dbReference type="AlphaFoldDB" id="A0A964TDV9"/>
<dbReference type="Pfam" id="PF01337">
    <property type="entry name" value="Barstar"/>
    <property type="match status" value="1"/>
</dbReference>
<dbReference type="InterPro" id="IPR035905">
    <property type="entry name" value="Barstar-like_sf"/>
</dbReference>
<dbReference type="RefSeq" id="WP_166523579.1">
    <property type="nucleotide sequence ID" value="NZ_JAAABI010000002.1"/>
</dbReference>
<evidence type="ECO:0000256" key="1">
    <source>
        <dbReference type="ARBA" id="ARBA00006845"/>
    </source>
</evidence>
<keyword evidence="4" id="KW-1185">Reference proteome</keyword>
<feature type="domain" description="Barstar (barnase inhibitor)" evidence="2">
    <location>
        <begin position="4"/>
        <end position="75"/>
    </location>
</feature>
<dbReference type="Proteomes" id="UP000667650">
    <property type="component" value="Unassembled WGS sequence"/>
</dbReference>
<sequence>MTRYVINGKKIRDWKSFHFEFKFVMKFPDYYGENMDAWIDCMDELTEEPTLVYVENGKVMKETNSDLVESLLECTAFVDFRKLEAGSLGSEKLHFMSKPCTFFKNRET</sequence>
<dbReference type="EMBL" id="JAAABI010000002">
    <property type="protein sequence ID" value="NAY92193.1"/>
    <property type="molecule type" value="Genomic_DNA"/>
</dbReference>
<accession>A0A964TDV9</accession>
<protein>
    <submittedName>
        <fullName evidence="3">Barnase inhibitor</fullName>
    </submittedName>
</protein>
<dbReference type="InterPro" id="IPR000468">
    <property type="entry name" value="Barstar"/>
</dbReference>
<proteinExistence type="inferred from homology"/>